<keyword evidence="3 7" id="KW-0963">Cytoplasm</keyword>
<comment type="function">
    <text evidence="7">Degrades oligopeptides.</text>
</comment>
<comment type="subcellular location">
    <subcellularLocation>
        <location evidence="1 7">Cytoplasm</location>
    </subcellularLocation>
</comment>
<sequence>MLKLSALLLCLVCLNAMAAPGYYRYPALHDNTLVFTAEGDLWKVKIGEKYAQRLTTHPAEERESVISPDGSHIAFVANYSGTPEVHVMPIHGGVAKRVTFESVGVKVHAWTSDNKILYSYNGRVGPAGNWTLRMVDPETLVTDTVPLADAVEGTLAQDNSAIYFTQFGLQISSDNAKAYQGGAKGELWKFNLENDKEAKKLTNKHKGSVRSPMLYEDRLFFISNQSGSDNLWSMKLNGKNQTQLTFYEDWQIMAARISGARIVYQLGADIKLFDIASKQSTTIDIQLTSDFPQLRERWISKPLNYLNSAKQAGDHKKVVLTARGRVAIAGTDGSRLVEIATQANSRTRQAILSKDGKSVFALNDSSGEMEIWQYPADGSEEAVQLTSDGSIFRWNLYLSPNGKQIAHDDKNGDLWLLDLETKENKKILSDNFGIYPIASLSWSSDSKLIALTRNKLGAERSQILLIDTTSDTSQVLTSDKYESYSPAFSKDNDWLYFISDRHFDAFPNSPWGDRNMGLTFDRRGQIFAIALKEDAEFPFALPSELDALEEDTSKNDKVEKESTSKDSEDASATETEDSPEKPEVLVDWEGISQRLWQVPVASGNYSKLLANSAYLYVLDRVTEPNSQASLKSIKLAPKSKPAHFLTGVQDFSLSNDGKTLFIQKTGTNKDMFLASAKASFSKGEKETKVLTGGWRLKIEPAKEWQQIFHDAWLMHRDSLYDKDMRGVDWQAVKEKYQPLLTRLTHRNELNDVFKQMLGELSILHSQVRGGDIPRDKDMPSAATLGAEYQQTDKGLKIRRIYSSDPELVSRMVPLAKPGVDAKVGDIISKVNGQPIKHRADLVQALQNQAGKQVLLTLIRGDEQINTIVRPTSTLNDYYSRYYDWTNQNLKKVSAASDNLGYLHIRAMGANDIENFARDFYAQYQKQGLIIDVRRNNGGNIDSWIIEKLLRRAWSFWQLTNGESYTNMQQTFRGHLVVLADQYTYSDGETFTAGIKALDLGTVIGKQTAGAGVWLTGRNRQSDGGMARVAEFPVFAMDGRWITEGRGISPDIEVDNLPHQTFNGEDAQLAEAIKLLKQKIKKNPVKPTKAEAFPKGLVPADDIVK</sequence>
<evidence type="ECO:0000313" key="12">
    <source>
        <dbReference type="Proteomes" id="UP001595478"/>
    </source>
</evidence>
<dbReference type="Pfam" id="PF14685">
    <property type="entry name" value="PDZ_Tricorn"/>
    <property type="match status" value="1"/>
</dbReference>
<feature type="region of interest" description="Disordered" evidence="8">
    <location>
        <begin position="548"/>
        <end position="583"/>
    </location>
</feature>
<dbReference type="Gene3D" id="2.30.42.10">
    <property type="match status" value="1"/>
</dbReference>
<feature type="signal peptide" evidence="9">
    <location>
        <begin position="1"/>
        <end position="18"/>
    </location>
</feature>
<dbReference type="SUPFAM" id="SSF82171">
    <property type="entry name" value="DPP6 N-terminal domain-like"/>
    <property type="match status" value="2"/>
</dbReference>
<dbReference type="RefSeq" id="WP_376921018.1">
    <property type="nucleotide sequence ID" value="NZ_JBHRSW010000039.1"/>
</dbReference>
<evidence type="ECO:0000256" key="2">
    <source>
        <dbReference type="ARBA" id="ARBA00008524"/>
    </source>
</evidence>
<dbReference type="InterPro" id="IPR015943">
    <property type="entry name" value="WD40/YVTN_repeat-like_dom_sf"/>
</dbReference>
<dbReference type="Gene3D" id="2.130.10.10">
    <property type="entry name" value="YVTN repeat-like/Quinoprotein amine dehydrogenase"/>
    <property type="match status" value="1"/>
</dbReference>
<evidence type="ECO:0000313" key="11">
    <source>
        <dbReference type="EMBL" id="MFC3122891.1"/>
    </source>
</evidence>
<dbReference type="SUPFAM" id="SSF52096">
    <property type="entry name" value="ClpP/crotonase"/>
    <property type="match status" value="1"/>
</dbReference>
<feature type="compositionally biased region" description="Basic and acidic residues" evidence="8">
    <location>
        <begin position="551"/>
        <end position="568"/>
    </location>
</feature>
<keyword evidence="6 7" id="KW-0720">Serine protease</keyword>
<dbReference type="PIRSF" id="PIRSF036421">
    <property type="entry name" value="Tricorn_protease"/>
    <property type="match status" value="1"/>
</dbReference>
<reference evidence="12" key="1">
    <citation type="journal article" date="2019" name="Int. J. Syst. Evol. Microbiol.">
        <title>The Global Catalogue of Microorganisms (GCM) 10K type strain sequencing project: providing services to taxonomists for standard genome sequencing and annotation.</title>
        <authorList>
            <consortium name="The Broad Institute Genomics Platform"/>
            <consortium name="The Broad Institute Genome Sequencing Center for Infectious Disease"/>
            <person name="Wu L."/>
            <person name="Ma J."/>
        </authorList>
    </citation>
    <scope>NUCLEOTIDE SEQUENCE [LARGE SCALE GENOMIC DNA]</scope>
    <source>
        <strain evidence="12">KCTC 52473</strain>
    </source>
</reference>
<dbReference type="InterPro" id="IPR036034">
    <property type="entry name" value="PDZ_sf"/>
</dbReference>
<evidence type="ECO:0000256" key="7">
    <source>
        <dbReference type="PIRNR" id="PIRNR036421"/>
    </source>
</evidence>
<dbReference type="Pfam" id="PF26550">
    <property type="entry name" value="Tricorn_2nd"/>
    <property type="match status" value="1"/>
</dbReference>
<evidence type="ECO:0000256" key="6">
    <source>
        <dbReference type="ARBA" id="ARBA00022825"/>
    </source>
</evidence>
<dbReference type="Pfam" id="PF26549">
    <property type="entry name" value="Tricorn_N"/>
    <property type="match status" value="1"/>
</dbReference>
<evidence type="ECO:0000256" key="9">
    <source>
        <dbReference type="SAM" id="SignalP"/>
    </source>
</evidence>
<evidence type="ECO:0000256" key="4">
    <source>
        <dbReference type="ARBA" id="ARBA00022670"/>
    </source>
</evidence>
<proteinExistence type="inferred from homology"/>
<dbReference type="Pfam" id="PF03572">
    <property type="entry name" value="Peptidase_S41"/>
    <property type="match status" value="1"/>
</dbReference>
<dbReference type="InterPro" id="IPR028204">
    <property type="entry name" value="Tricorn_C1"/>
</dbReference>
<keyword evidence="5 7" id="KW-0378">Hydrolase</keyword>
<dbReference type="CDD" id="cd07562">
    <property type="entry name" value="Peptidase_S41_TRI"/>
    <property type="match status" value="1"/>
</dbReference>
<dbReference type="PANTHER" id="PTHR43253">
    <property type="entry name" value="TRICORN PROTEASE HOMOLOG 2-RELATED"/>
    <property type="match status" value="1"/>
</dbReference>
<evidence type="ECO:0000256" key="8">
    <source>
        <dbReference type="SAM" id="MobiDB-lite"/>
    </source>
</evidence>
<keyword evidence="4 7" id="KW-0645">Protease</keyword>
<keyword evidence="9" id="KW-0732">Signal</keyword>
<dbReference type="Gene3D" id="3.90.226.10">
    <property type="entry name" value="2-enoyl-CoA Hydratase, Chain A, domain 1"/>
    <property type="match status" value="1"/>
</dbReference>
<protein>
    <recommendedName>
        <fullName evidence="7">Tricorn protease homolog</fullName>
        <ecNumber evidence="7">3.4.21.-</ecNumber>
    </recommendedName>
</protein>
<accession>A0ABV7FWR7</accession>
<dbReference type="InterPro" id="IPR012393">
    <property type="entry name" value="Tricorn_protease"/>
</dbReference>
<comment type="similarity">
    <text evidence="2 7">Belongs to the peptidase S41B family.</text>
</comment>
<feature type="chain" id="PRO_5047224226" description="Tricorn protease homolog" evidence="9">
    <location>
        <begin position="19"/>
        <end position="1104"/>
    </location>
</feature>
<evidence type="ECO:0000256" key="5">
    <source>
        <dbReference type="ARBA" id="ARBA00022801"/>
    </source>
</evidence>
<evidence type="ECO:0000259" key="10">
    <source>
        <dbReference type="SMART" id="SM00245"/>
    </source>
</evidence>
<keyword evidence="12" id="KW-1185">Reference proteome</keyword>
<evidence type="ECO:0000256" key="3">
    <source>
        <dbReference type="ARBA" id="ARBA00022490"/>
    </source>
</evidence>
<dbReference type="Pfam" id="PF14684">
    <property type="entry name" value="Tricorn_C1"/>
    <property type="match status" value="1"/>
</dbReference>
<gene>
    <name evidence="11" type="ORF">ACFOHL_14800</name>
</gene>
<feature type="domain" description="Tail specific protease" evidence="10">
    <location>
        <begin position="850"/>
        <end position="1054"/>
    </location>
</feature>
<comment type="caution">
    <text evidence="11">The sequence shown here is derived from an EMBL/GenBank/DDBJ whole genome shotgun (WGS) entry which is preliminary data.</text>
</comment>
<dbReference type="Proteomes" id="UP001595478">
    <property type="component" value="Unassembled WGS sequence"/>
</dbReference>
<dbReference type="InterPro" id="IPR005151">
    <property type="entry name" value="Tail-specific_protease"/>
</dbReference>
<dbReference type="PANTHER" id="PTHR43253:SF1">
    <property type="entry name" value="TRICORN PROTEASE HOMOLOG 2-RELATED"/>
    <property type="match status" value="1"/>
</dbReference>
<dbReference type="Gene3D" id="3.30.750.44">
    <property type="match status" value="1"/>
</dbReference>
<name>A0ABV7FWR7_9ALTE</name>
<organism evidence="11 12">
    <name type="scientific">Agaribacter flavus</name>
    <dbReference type="NCBI Taxonomy" id="1902781"/>
    <lineage>
        <taxon>Bacteria</taxon>
        <taxon>Pseudomonadati</taxon>
        <taxon>Pseudomonadota</taxon>
        <taxon>Gammaproteobacteria</taxon>
        <taxon>Alteromonadales</taxon>
        <taxon>Alteromonadaceae</taxon>
        <taxon>Agaribacter</taxon>
    </lineage>
</organism>
<dbReference type="EC" id="3.4.21.-" evidence="7"/>
<dbReference type="EMBL" id="JBHRSW010000039">
    <property type="protein sequence ID" value="MFC3122891.1"/>
    <property type="molecule type" value="Genomic_DNA"/>
</dbReference>
<dbReference type="SUPFAM" id="SSF50156">
    <property type="entry name" value="PDZ domain-like"/>
    <property type="match status" value="1"/>
</dbReference>
<dbReference type="InterPro" id="IPR029045">
    <property type="entry name" value="ClpP/crotonase-like_dom_sf"/>
</dbReference>
<dbReference type="InterPro" id="IPR029414">
    <property type="entry name" value="Tricorn_PDZ"/>
</dbReference>
<evidence type="ECO:0000256" key="1">
    <source>
        <dbReference type="ARBA" id="ARBA00004496"/>
    </source>
</evidence>
<dbReference type="SMART" id="SM00245">
    <property type="entry name" value="TSPc"/>
    <property type="match status" value="1"/>
</dbReference>
<dbReference type="Gene3D" id="2.120.10.60">
    <property type="entry name" value="Tricorn protease N-terminal domain"/>
    <property type="match status" value="1"/>
</dbReference>